<proteinExistence type="predicted"/>
<organism evidence="1 2">
    <name type="scientific">Haloarchaeobius iranensis</name>
    <dbReference type="NCBI Taxonomy" id="996166"/>
    <lineage>
        <taxon>Archaea</taxon>
        <taxon>Methanobacteriati</taxon>
        <taxon>Methanobacteriota</taxon>
        <taxon>Stenosarchaea group</taxon>
        <taxon>Halobacteria</taxon>
        <taxon>Halobacteriales</taxon>
        <taxon>Halorubellaceae</taxon>
        <taxon>Haloarchaeobius</taxon>
    </lineage>
</organism>
<dbReference type="InterPro" id="IPR055998">
    <property type="entry name" value="DUF7576"/>
</dbReference>
<dbReference type="Proteomes" id="UP000199370">
    <property type="component" value="Unassembled WGS sequence"/>
</dbReference>
<evidence type="ECO:0000313" key="1">
    <source>
        <dbReference type="EMBL" id="SDM90744.1"/>
    </source>
</evidence>
<dbReference type="AlphaFoldDB" id="A0A1G9X1W0"/>
<evidence type="ECO:0000313" key="2">
    <source>
        <dbReference type="Proteomes" id="UP000199370"/>
    </source>
</evidence>
<dbReference type="RefSeq" id="WP_089733362.1">
    <property type="nucleotide sequence ID" value="NZ_FNIA01000009.1"/>
</dbReference>
<evidence type="ECO:0008006" key="3">
    <source>
        <dbReference type="Google" id="ProtNLM"/>
    </source>
</evidence>
<protein>
    <recommendedName>
        <fullName evidence="3">Small CPxCG-related zinc finger protein</fullName>
    </recommendedName>
</protein>
<dbReference type="EMBL" id="FNIA01000009">
    <property type="protein sequence ID" value="SDM90744.1"/>
    <property type="molecule type" value="Genomic_DNA"/>
</dbReference>
<dbReference type="Pfam" id="PF24461">
    <property type="entry name" value="DUF7576"/>
    <property type="match status" value="1"/>
</dbReference>
<name>A0A1G9X1W0_9EURY</name>
<keyword evidence="2" id="KW-1185">Reference proteome</keyword>
<accession>A0A1G9X1W0</accession>
<reference evidence="1 2" key="1">
    <citation type="submission" date="2016-10" db="EMBL/GenBank/DDBJ databases">
        <authorList>
            <person name="de Groot N.N."/>
        </authorList>
    </citation>
    <scope>NUCLEOTIDE SEQUENCE [LARGE SCALE GENOMIC DNA]</scope>
    <source>
        <strain evidence="2">EB21,IBRC-M 10013,KCTC 4048</strain>
    </source>
</reference>
<sequence length="63" mass="6992">MTAVEPDPDTSTESAEATCATCGVPVETDEWHPAATTTTDDGTVEIRSFCGRSCRDRWRERRE</sequence>
<gene>
    <name evidence="1" type="ORF">SAMN05192554_109109</name>
</gene>